<organism evidence="2 3">
    <name type="scientific">Mesorhizobium neociceri</name>
    <dbReference type="NCBI Taxonomy" id="1307853"/>
    <lineage>
        <taxon>Bacteria</taxon>
        <taxon>Pseudomonadati</taxon>
        <taxon>Pseudomonadota</taxon>
        <taxon>Alphaproteobacteria</taxon>
        <taxon>Hyphomicrobiales</taxon>
        <taxon>Phyllobacteriaceae</taxon>
        <taxon>Mesorhizobium</taxon>
    </lineage>
</organism>
<dbReference type="InterPro" id="IPR011051">
    <property type="entry name" value="RmlC_Cupin_sf"/>
</dbReference>
<dbReference type="CDD" id="cd06989">
    <property type="entry name" value="cupin_DRT102"/>
    <property type="match status" value="1"/>
</dbReference>
<protein>
    <submittedName>
        <fullName evidence="2">Cupin domain-containing protein</fullName>
    </submittedName>
</protein>
<gene>
    <name evidence="2" type="ORF">H0241_26105</name>
</gene>
<dbReference type="Gene3D" id="2.60.120.10">
    <property type="entry name" value="Jelly Rolls"/>
    <property type="match status" value="1"/>
</dbReference>
<evidence type="ECO:0000256" key="1">
    <source>
        <dbReference type="SAM" id="SignalP"/>
    </source>
</evidence>
<keyword evidence="1" id="KW-0732">Signal</keyword>
<dbReference type="SUPFAM" id="SSF51182">
    <property type="entry name" value="RmlC-like cupins"/>
    <property type="match status" value="1"/>
</dbReference>
<reference evidence="2 3" key="1">
    <citation type="submission" date="2020-07" db="EMBL/GenBank/DDBJ databases">
        <title>Definition of the novel symbiovar canariense within Mesorhizobium novociceri, a new species of genus Mesorhizobium nodulating Cicer canariense in the Caldera de Taburiente National Park (La Palma, Canary Islands).</title>
        <authorList>
            <person name="Leon-Barrios M."/>
            <person name="Perez-Yepez J."/>
            <person name="Flores-Felix J.D."/>
            <person name="Ramirez-Baena M.H."/>
            <person name="Pulido-Suarez L."/>
            <person name="Igual J.M."/>
            <person name="Velazquez E."/>
            <person name="Peix A."/>
        </authorList>
    </citation>
    <scope>NUCLEOTIDE SEQUENCE [LARGE SCALE GENOMIC DNA]</scope>
    <source>
        <strain evidence="2 3">CCANP35</strain>
    </source>
</reference>
<name>A0A838BE81_9HYPH</name>
<accession>A0A838BE81</accession>
<dbReference type="Proteomes" id="UP000558284">
    <property type="component" value="Unassembled WGS sequence"/>
</dbReference>
<comment type="caution">
    <text evidence="2">The sequence shown here is derived from an EMBL/GenBank/DDBJ whole genome shotgun (WGS) entry which is preliminary data.</text>
</comment>
<dbReference type="InterPro" id="IPR014710">
    <property type="entry name" value="RmlC-like_jellyroll"/>
</dbReference>
<proteinExistence type="predicted"/>
<evidence type="ECO:0000313" key="2">
    <source>
        <dbReference type="EMBL" id="MBA1143700.1"/>
    </source>
</evidence>
<dbReference type="AlphaFoldDB" id="A0A838BE81"/>
<keyword evidence="3" id="KW-1185">Reference proteome</keyword>
<dbReference type="Pfam" id="PF14499">
    <property type="entry name" value="DUF4437"/>
    <property type="match status" value="1"/>
</dbReference>
<evidence type="ECO:0000313" key="3">
    <source>
        <dbReference type="Proteomes" id="UP000558284"/>
    </source>
</evidence>
<dbReference type="InterPro" id="IPR028013">
    <property type="entry name" value="DUF4437"/>
</dbReference>
<feature type="chain" id="PRO_5032621769" evidence="1">
    <location>
        <begin position="21"/>
        <end position="150"/>
    </location>
</feature>
<feature type="signal peptide" evidence="1">
    <location>
        <begin position="1"/>
        <end position="20"/>
    </location>
</feature>
<sequence length="150" mass="15634">MLKLASALALLLIGTTAVLADDMPINVGDIKWGPAPAVLPAGADLAVIAGDPSKNGIYVLRLKLPAGYKIAAHNHPTSEYVTVISGNFHIGMGDKLDETKGIELTSGGFGVAPQGMNHYAWTTSDTIVQVHGEGPFAITYVNPADDPSKK</sequence>
<dbReference type="EMBL" id="JACDTY010000016">
    <property type="protein sequence ID" value="MBA1143700.1"/>
    <property type="molecule type" value="Genomic_DNA"/>
</dbReference>
<dbReference type="RefSeq" id="WP_181060712.1">
    <property type="nucleotide sequence ID" value="NZ_JACDTY010000016.1"/>
</dbReference>